<dbReference type="EMBL" id="CP016094">
    <property type="protein sequence ID" value="AOS43500.1"/>
    <property type="molecule type" value="Genomic_DNA"/>
</dbReference>
<feature type="chain" id="PRO_5009105069" description="Carbohydrate-binding domain-containing protein" evidence="1">
    <location>
        <begin position="22"/>
        <end position="709"/>
    </location>
</feature>
<dbReference type="Pfam" id="PF19313">
    <property type="entry name" value="DUF5916"/>
    <property type="match status" value="1"/>
</dbReference>
<dbReference type="CDD" id="cd09618">
    <property type="entry name" value="CBM9_like_2"/>
    <property type="match status" value="1"/>
</dbReference>
<evidence type="ECO:0000313" key="4">
    <source>
        <dbReference type="EMBL" id="AOS43500.1"/>
    </source>
</evidence>
<dbReference type="GO" id="GO:0030246">
    <property type="term" value="F:carbohydrate binding"/>
    <property type="evidence" value="ECO:0007669"/>
    <property type="project" value="InterPro"/>
</dbReference>
<evidence type="ECO:0000259" key="3">
    <source>
        <dbReference type="Pfam" id="PF19313"/>
    </source>
</evidence>
<evidence type="ECO:0000259" key="2">
    <source>
        <dbReference type="Pfam" id="PF06452"/>
    </source>
</evidence>
<evidence type="ECO:0008006" key="6">
    <source>
        <dbReference type="Google" id="ProtNLM"/>
    </source>
</evidence>
<organism evidence="4 5">
    <name type="scientific">Lacunisphaera limnophila</name>
    <dbReference type="NCBI Taxonomy" id="1838286"/>
    <lineage>
        <taxon>Bacteria</taxon>
        <taxon>Pseudomonadati</taxon>
        <taxon>Verrucomicrobiota</taxon>
        <taxon>Opitutia</taxon>
        <taxon>Opitutales</taxon>
        <taxon>Opitutaceae</taxon>
        <taxon>Lacunisphaera</taxon>
    </lineage>
</organism>
<dbReference type="RefSeq" id="WP_069960845.1">
    <property type="nucleotide sequence ID" value="NZ_CP016094.1"/>
</dbReference>
<dbReference type="GO" id="GO:0004553">
    <property type="term" value="F:hydrolase activity, hydrolyzing O-glycosyl compounds"/>
    <property type="evidence" value="ECO:0007669"/>
    <property type="project" value="InterPro"/>
</dbReference>
<feature type="domain" description="DUF5916" evidence="3">
    <location>
        <begin position="232"/>
        <end position="332"/>
    </location>
</feature>
<dbReference type="SUPFAM" id="SSF49344">
    <property type="entry name" value="CBD9-like"/>
    <property type="match status" value="1"/>
</dbReference>
<dbReference type="Gene3D" id="2.60.40.1190">
    <property type="match status" value="1"/>
</dbReference>
<sequence length="709" mass="78781">MPISSRLLLCTLLLGARLAAAPFLEVRPADAPPVIDGVITPGEWAMATPTDAFRQVEPVEDGAVTERTEFWVTYDRHHLYVAIRCHDTGGRAGVRAYSMQRDQDNGSDDLVRIVLDTFHRQSDGYYFALTAAGGRHDGLVQNKEEANDQWDALWHGRTSIDDGGWSAEFAIPFKSLSFDAANDTWGFNVARAVRRKQEVMRWSGIVRNKPTVSLPLLGELRGLRGLEQGRGLDLKPFASATTRHDPRPGTKRTEFKPGLDLVWNVTPSLAATLTVNTDFADAEVDERQVNLGRFPLFFPEKRGFFTQDASLFTFAGIRQDPLPFFSRRIGLAGDGTKVDVLGGLKLTGRAGPWTLGLLDVQIDEHAGVDSRNLLAGRVARQVGAESSAGLIFTHGDPRGGDNTLVGTDFNYVNNQLPGGKSVTIRTALQATDSDLAGGQGTAATLSVDYPNEPFGYYASLSRISDRYDPALGFVSRTGTGNLFFSPYYVFRRPAGWIRQTQLFLETERTTTLGADLLDSGTWLGVYSENEHGDYANLWFNESRETYDAPFAIRPGIVIPTGVHRWHQGQFQIGTARNRPVDVFLRWRHGGFLTGQADDYQVNLGWRPSSRLQFSLRQTYRDIRLPSGDFVVRTGSARVSYTFTPDLQLSLLGQFDNISDSLGVNFRIKWTPQPGNDLYLVVNQGYDTTEDHFRPTGNETSLKGAWTYRF</sequence>
<evidence type="ECO:0000256" key="1">
    <source>
        <dbReference type="SAM" id="SignalP"/>
    </source>
</evidence>
<dbReference type="AlphaFoldDB" id="A0A1D8ARJ6"/>
<gene>
    <name evidence="4" type="ORF">Verru16b_00545</name>
</gene>
<dbReference type="Pfam" id="PF06452">
    <property type="entry name" value="CBM9_1"/>
    <property type="match status" value="1"/>
</dbReference>
<name>A0A1D8ARJ6_9BACT</name>
<dbReference type="OrthoDB" id="9786766at2"/>
<proteinExistence type="predicted"/>
<evidence type="ECO:0000313" key="5">
    <source>
        <dbReference type="Proteomes" id="UP000095228"/>
    </source>
</evidence>
<dbReference type="GO" id="GO:0016052">
    <property type="term" value="P:carbohydrate catabolic process"/>
    <property type="evidence" value="ECO:0007669"/>
    <property type="project" value="InterPro"/>
</dbReference>
<dbReference type="InterPro" id="IPR010502">
    <property type="entry name" value="Carb-bd_dom_fam9"/>
</dbReference>
<reference evidence="4 5" key="1">
    <citation type="submission" date="2016-06" db="EMBL/GenBank/DDBJ databases">
        <title>Three novel species with peptidoglycan cell walls form the new genus Lacunisphaera gen. nov. in the family Opitutaceae of the verrucomicrobial subdivision 4.</title>
        <authorList>
            <person name="Rast P."/>
            <person name="Gloeckner I."/>
            <person name="Jogler M."/>
            <person name="Boedeker C."/>
            <person name="Jeske O."/>
            <person name="Wiegand S."/>
            <person name="Reinhardt R."/>
            <person name="Schumann P."/>
            <person name="Rohde M."/>
            <person name="Spring S."/>
            <person name="Gloeckner F.O."/>
            <person name="Jogler C."/>
        </authorList>
    </citation>
    <scope>NUCLEOTIDE SEQUENCE [LARGE SCALE GENOMIC DNA]</scope>
    <source>
        <strain evidence="4 5">IG16b</strain>
    </source>
</reference>
<accession>A0A1D8ARJ6</accession>
<dbReference type="InterPro" id="IPR045670">
    <property type="entry name" value="DUF5916"/>
</dbReference>
<keyword evidence="1" id="KW-0732">Signal</keyword>
<dbReference type="STRING" id="1838286.Verru16b_00545"/>
<feature type="signal peptide" evidence="1">
    <location>
        <begin position="1"/>
        <end position="21"/>
    </location>
</feature>
<dbReference type="PATRIC" id="fig|1838286.3.peg.552"/>
<protein>
    <recommendedName>
        <fullName evidence="6">Carbohydrate-binding domain-containing protein</fullName>
    </recommendedName>
</protein>
<dbReference type="Proteomes" id="UP000095228">
    <property type="component" value="Chromosome"/>
</dbReference>
<dbReference type="KEGG" id="obg:Verru16b_00545"/>
<keyword evidence="5" id="KW-1185">Reference proteome</keyword>
<feature type="domain" description="Carbohydrate-binding" evidence="2">
    <location>
        <begin position="35"/>
        <end position="192"/>
    </location>
</feature>